<dbReference type="Gene3D" id="3.40.1280.10">
    <property type="match status" value="1"/>
</dbReference>
<evidence type="ECO:0000256" key="16">
    <source>
        <dbReference type="PIRSR" id="PIRSR000386-1"/>
    </source>
</evidence>
<comment type="subcellular location">
    <subcellularLocation>
        <location evidence="2 15 17">Cytoplasm</location>
    </subcellularLocation>
</comment>
<evidence type="ECO:0000256" key="6">
    <source>
        <dbReference type="ARBA" id="ARBA00014679"/>
    </source>
</evidence>
<comment type="caution">
    <text evidence="19">The sequence shown here is derived from an EMBL/GenBank/DDBJ whole genome shotgun (WGS) entry which is preliminary data.</text>
</comment>
<evidence type="ECO:0000256" key="8">
    <source>
        <dbReference type="ARBA" id="ARBA00022603"/>
    </source>
</evidence>
<evidence type="ECO:0000259" key="18">
    <source>
        <dbReference type="Pfam" id="PF01746"/>
    </source>
</evidence>
<reference evidence="19 20" key="1">
    <citation type="journal article" date="2016" name="Nat. Commun.">
        <title>Thousands of microbial genomes shed light on interconnected biogeochemical processes in an aquifer system.</title>
        <authorList>
            <person name="Anantharaman K."/>
            <person name="Brown C.T."/>
            <person name="Hug L.A."/>
            <person name="Sharon I."/>
            <person name="Castelle C.J."/>
            <person name="Probst A.J."/>
            <person name="Thomas B.C."/>
            <person name="Singh A."/>
            <person name="Wilkins M.J."/>
            <person name="Karaoz U."/>
            <person name="Brodie E.L."/>
            <person name="Williams K.H."/>
            <person name="Hubbard S.S."/>
            <person name="Banfield J.F."/>
        </authorList>
    </citation>
    <scope>NUCLEOTIDE SEQUENCE [LARGE SCALE GENOMIC DNA]</scope>
</reference>
<gene>
    <name evidence="15" type="primary">trmD</name>
    <name evidence="19" type="ORF">A2803_02730</name>
</gene>
<evidence type="ECO:0000256" key="7">
    <source>
        <dbReference type="ARBA" id="ARBA00022490"/>
    </source>
</evidence>
<evidence type="ECO:0000256" key="5">
    <source>
        <dbReference type="ARBA" id="ARBA00012807"/>
    </source>
</evidence>
<dbReference type="AlphaFoldDB" id="A0A1F7YXM0"/>
<evidence type="ECO:0000313" key="19">
    <source>
        <dbReference type="EMBL" id="OGM31980.1"/>
    </source>
</evidence>
<dbReference type="HAMAP" id="MF_00605">
    <property type="entry name" value="TrmD"/>
    <property type="match status" value="1"/>
</dbReference>
<keyword evidence="10 15" id="KW-0949">S-adenosyl-L-methionine</keyword>
<evidence type="ECO:0000313" key="20">
    <source>
        <dbReference type="Proteomes" id="UP000178870"/>
    </source>
</evidence>
<evidence type="ECO:0000256" key="4">
    <source>
        <dbReference type="ARBA" id="ARBA00011738"/>
    </source>
</evidence>
<evidence type="ECO:0000256" key="12">
    <source>
        <dbReference type="ARBA" id="ARBA00029736"/>
    </source>
</evidence>
<dbReference type="PIRSF" id="PIRSF000386">
    <property type="entry name" value="tRNA_mtase"/>
    <property type="match status" value="1"/>
</dbReference>
<dbReference type="GO" id="GO:0005829">
    <property type="term" value="C:cytosol"/>
    <property type="evidence" value="ECO:0007669"/>
    <property type="project" value="TreeGrafter"/>
</dbReference>
<dbReference type="NCBIfam" id="NF000648">
    <property type="entry name" value="PRK00026.1"/>
    <property type="match status" value="1"/>
</dbReference>
<accession>A0A1F7YXM0</accession>
<name>A0A1F7YXM0_9BACT</name>
<dbReference type="InterPro" id="IPR023148">
    <property type="entry name" value="tRNA_m1G_MeTrfase_C_sf"/>
</dbReference>
<dbReference type="PANTHER" id="PTHR46417">
    <property type="entry name" value="TRNA (GUANINE-N(1)-)-METHYLTRANSFERASE"/>
    <property type="match status" value="1"/>
</dbReference>
<dbReference type="Gene3D" id="1.10.1270.20">
    <property type="entry name" value="tRNA(m1g37)methyltransferase, domain 2"/>
    <property type="match status" value="1"/>
</dbReference>
<evidence type="ECO:0000256" key="1">
    <source>
        <dbReference type="ARBA" id="ARBA00002634"/>
    </source>
</evidence>
<feature type="binding site" evidence="15 16">
    <location>
        <begin position="135"/>
        <end position="140"/>
    </location>
    <ligand>
        <name>S-adenosyl-L-methionine</name>
        <dbReference type="ChEBI" id="CHEBI:59789"/>
    </ligand>
</feature>
<evidence type="ECO:0000256" key="11">
    <source>
        <dbReference type="ARBA" id="ARBA00022694"/>
    </source>
</evidence>
<evidence type="ECO:0000256" key="10">
    <source>
        <dbReference type="ARBA" id="ARBA00022691"/>
    </source>
</evidence>
<dbReference type="Pfam" id="PF01746">
    <property type="entry name" value="tRNA_m1G_MT"/>
    <property type="match status" value="1"/>
</dbReference>
<dbReference type="FunFam" id="3.40.1280.10:FF:000001">
    <property type="entry name" value="tRNA (guanine-N(1)-)-methyltransferase"/>
    <property type="match status" value="1"/>
</dbReference>
<dbReference type="Proteomes" id="UP000178870">
    <property type="component" value="Unassembled WGS sequence"/>
</dbReference>
<dbReference type="EMBL" id="MGGP01000019">
    <property type="protein sequence ID" value="OGM31980.1"/>
    <property type="molecule type" value="Genomic_DNA"/>
</dbReference>
<keyword evidence="9 15" id="KW-0808">Transferase</keyword>
<dbReference type="InterPro" id="IPR029026">
    <property type="entry name" value="tRNA_m1G_MTases_N"/>
</dbReference>
<comment type="similarity">
    <text evidence="3 15 17">Belongs to the RNA methyltransferase TrmD family.</text>
</comment>
<sequence length="224" mass="25480">MRIDIVSLFPSMFEGPFDTSMLKKAKDKALVEINIHNLRDWAEDKHKTVDDRPYGGGPGMVIRVDVVQRAISNLQLSIFNKKKSKIILLSPQGKTFDQAKARELSKLEHIILLAGHYEGFDERIHEHLVDEEISIGNYVLTGGELPAMVITDAVVRLLPGVLEEEARENESFSSGENLDYPVYTRPEDFKGWKVPDILRTGDHKKITEWRAEKANKKTELKKIS</sequence>
<protein>
    <recommendedName>
        <fullName evidence="6 15">tRNA (guanine-N(1)-)-methyltransferase</fullName>
        <ecNumber evidence="5 15">2.1.1.228</ecNumber>
    </recommendedName>
    <alternativeName>
        <fullName evidence="12 15">M1G-methyltransferase</fullName>
    </alternativeName>
    <alternativeName>
        <fullName evidence="13 15">tRNA [GM37] methyltransferase</fullName>
    </alternativeName>
</protein>
<comment type="subunit">
    <text evidence="4 15 17">Homodimer.</text>
</comment>
<dbReference type="SUPFAM" id="SSF75217">
    <property type="entry name" value="alpha/beta knot"/>
    <property type="match status" value="1"/>
</dbReference>
<dbReference type="InterPro" id="IPR016009">
    <property type="entry name" value="tRNA_MeTrfase_TRMD/TRM10"/>
</dbReference>
<proteinExistence type="inferred from homology"/>
<dbReference type="EC" id="2.1.1.228" evidence="5 15"/>
<dbReference type="InterPro" id="IPR029028">
    <property type="entry name" value="Alpha/beta_knot_MTases"/>
</dbReference>
<evidence type="ECO:0000256" key="9">
    <source>
        <dbReference type="ARBA" id="ARBA00022679"/>
    </source>
</evidence>
<dbReference type="GO" id="GO:0002939">
    <property type="term" value="P:tRNA N1-guanine methylation"/>
    <property type="evidence" value="ECO:0007669"/>
    <property type="project" value="TreeGrafter"/>
</dbReference>
<feature type="binding site" evidence="15 16">
    <location>
        <position position="115"/>
    </location>
    <ligand>
        <name>S-adenosyl-L-methionine</name>
        <dbReference type="ChEBI" id="CHEBI:59789"/>
    </ligand>
</feature>
<dbReference type="CDD" id="cd18080">
    <property type="entry name" value="TrmD-like"/>
    <property type="match status" value="1"/>
</dbReference>
<evidence type="ECO:0000256" key="13">
    <source>
        <dbReference type="ARBA" id="ARBA00033392"/>
    </source>
</evidence>
<keyword evidence="7 15" id="KW-0963">Cytoplasm</keyword>
<evidence type="ECO:0000256" key="2">
    <source>
        <dbReference type="ARBA" id="ARBA00004496"/>
    </source>
</evidence>
<organism evidence="19 20">
    <name type="scientific">Candidatus Woesebacteria bacterium RIFCSPHIGHO2_01_FULL_44_21</name>
    <dbReference type="NCBI Taxonomy" id="1802503"/>
    <lineage>
        <taxon>Bacteria</taxon>
        <taxon>Candidatus Woeseibacteriota</taxon>
    </lineage>
</organism>
<dbReference type="GO" id="GO:0052906">
    <property type="term" value="F:tRNA (guanine(37)-N1)-methyltransferase activity"/>
    <property type="evidence" value="ECO:0007669"/>
    <property type="project" value="UniProtKB-UniRule"/>
</dbReference>
<dbReference type="PANTHER" id="PTHR46417:SF1">
    <property type="entry name" value="TRNA (GUANINE-N(1)-)-METHYLTRANSFERASE"/>
    <property type="match status" value="1"/>
</dbReference>
<feature type="domain" description="tRNA methyltransferase TRMD/TRM10-type" evidence="18">
    <location>
        <begin position="1"/>
        <end position="222"/>
    </location>
</feature>
<keyword evidence="8 15" id="KW-0489">Methyltransferase</keyword>
<evidence type="ECO:0000256" key="15">
    <source>
        <dbReference type="HAMAP-Rule" id="MF_00605"/>
    </source>
</evidence>
<keyword evidence="11 15" id="KW-0819">tRNA processing</keyword>
<evidence type="ECO:0000256" key="17">
    <source>
        <dbReference type="RuleBase" id="RU003464"/>
    </source>
</evidence>
<comment type="catalytic activity">
    <reaction evidence="14 15 17">
        <text>guanosine(37) in tRNA + S-adenosyl-L-methionine = N(1)-methylguanosine(37) in tRNA + S-adenosyl-L-homocysteine + H(+)</text>
        <dbReference type="Rhea" id="RHEA:36899"/>
        <dbReference type="Rhea" id="RHEA-COMP:10145"/>
        <dbReference type="Rhea" id="RHEA-COMP:10147"/>
        <dbReference type="ChEBI" id="CHEBI:15378"/>
        <dbReference type="ChEBI" id="CHEBI:57856"/>
        <dbReference type="ChEBI" id="CHEBI:59789"/>
        <dbReference type="ChEBI" id="CHEBI:73542"/>
        <dbReference type="ChEBI" id="CHEBI:74269"/>
        <dbReference type="EC" id="2.1.1.228"/>
    </reaction>
</comment>
<evidence type="ECO:0000256" key="14">
    <source>
        <dbReference type="ARBA" id="ARBA00047783"/>
    </source>
</evidence>
<comment type="function">
    <text evidence="1 15 17">Specifically methylates guanosine-37 in various tRNAs.</text>
</comment>
<dbReference type="InterPro" id="IPR002649">
    <property type="entry name" value="tRNA_m1G_MeTrfase_TrmD"/>
</dbReference>
<dbReference type="NCBIfam" id="TIGR00088">
    <property type="entry name" value="trmD"/>
    <property type="match status" value="1"/>
</dbReference>
<evidence type="ECO:0000256" key="3">
    <source>
        <dbReference type="ARBA" id="ARBA00007630"/>
    </source>
</evidence>